<proteinExistence type="predicted"/>
<organism evidence="2 3">
    <name type="scientific">Cognatishimia activa</name>
    <dbReference type="NCBI Taxonomy" id="1715691"/>
    <lineage>
        <taxon>Bacteria</taxon>
        <taxon>Pseudomonadati</taxon>
        <taxon>Pseudomonadota</taxon>
        <taxon>Alphaproteobacteria</taxon>
        <taxon>Rhodobacterales</taxon>
        <taxon>Paracoccaceae</taxon>
        <taxon>Cognatishimia</taxon>
    </lineage>
</organism>
<protein>
    <recommendedName>
        <fullName evidence="1">YjiS-like domain-containing protein</fullName>
    </recommendedName>
</protein>
<evidence type="ECO:0000259" key="1">
    <source>
        <dbReference type="Pfam" id="PF06568"/>
    </source>
</evidence>
<sequence length="71" mass="8003">MATVASTSYTAISFADRIRAAYADFKAARDLRAKYVETVRELESLDNRELTDLGISRYDIRGIAQKHVYGT</sequence>
<evidence type="ECO:0000313" key="2">
    <source>
        <dbReference type="EMBL" id="CUK24859.1"/>
    </source>
</evidence>
<dbReference type="Pfam" id="PF06568">
    <property type="entry name" value="YjiS-like"/>
    <property type="match status" value="1"/>
</dbReference>
<dbReference type="STRING" id="1715691.TA5113_00145"/>
<gene>
    <name evidence="2" type="ORF">TA5114_00646</name>
</gene>
<dbReference type="InterPro" id="IPR009506">
    <property type="entry name" value="YjiS-like"/>
</dbReference>
<dbReference type="AlphaFoldDB" id="A0A0P1J405"/>
<dbReference type="OrthoDB" id="8244198at2"/>
<name>A0A0P1J405_9RHOB</name>
<dbReference type="EMBL" id="CYUE01000003">
    <property type="protein sequence ID" value="CUK24859.1"/>
    <property type="molecule type" value="Genomic_DNA"/>
</dbReference>
<dbReference type="Proteomes" id="UP000051184">
    <property type="component" value="Unassembled WGS sequence"/>
</dbReference>
<accession>A0A0P1J405</accession>
<evidence type="ECO:0000313" key="3">
    <source>
        <dbReference type="Proteomes" id="UP000051184"/>
    </source>
</evidence>
<dbReference type="RefSeq" id="WP_058313874.1">
    <property type="nucleotide sequence ID" value="NZ_CYTO01000003.1"/>
</dbReference>
<keyword evidence="3" id="KW-1185">Reference proteome</keyword>
<reference evidence="3" key="1">
    <citation type="submission" date="2015-09" db="EMBL/GenBank/DDBJ databases">
        <authorList>
            <person name="Rodrigo-Torres Lidia"/>
            <person name="Arahal R.David."/>
        </authorList>
    </citation>
    <scope>NUCLEOTIDE SEQUENCE [LARGE SCALE GENOMIC DNA]</scope>
    <source>
        <strain evidence="3">CECT 5114</strain>
    </source>
</reference>
<feature type="domain" description="YjiS-like" evidence="1">
    <location>
        <begin position="30"/>
        <end position="61"/>
    </location>
</feature>